<feature type="compositionally biased region" description="Pro residues" evidence="1">
    <location>
        <begin position="98"/>
        <end position="107"/>
    </location>
</feature>
<dbReference type="Proteomes" id="UP000008743">
    <property type="component" value="Unassembled WGS sequence"/>
</dbReference>
<feature type="compositionally biased region" description="Low complexity" evidence="1">
    <location>
        <begin position="69"/>
        <end position="91"/>
    </location>
</feature>
<feature type="compositionally biased region" description="Low complexity" evidence="1">
    <location>
        <begin position="40"/>
        <end position="52"/>
    </location>
</feature>
<feature type="compositionally biased region" description="Low complexity" evidence="1">
    <location>
        <begin position="14"/>
        <end position="26"/>
    </location>
</feature>
<dbReference type="RefSeq" id="XP_004349541.1">
    <property type="nucleotide sequence ID" value="XM_004349491.2"/>
</dbReference>
<evidence type="ECO:0000313" key="2">
    <source>
        <dbReference type="EMBL" id="KJE91687.1"/>
    </source>
</evidence>
<feature type="compositionally biased region" description="Polar residues" evidence="1">
    <location>
        <begin position="365"/>
        <end position="379"/>
    </location>
</feature>
<organism evidence="2 3">
    <name type="scientific">Capsaspora owczarzaki (strain ATCC 30864)</name>
    <dbReference type="NCBI Taxonomy" id="595528"/>
    <lineage>
        <taxon>Eukaryota</taxon>
        <taxon>Filasterea</taxon>
        <taxon>Capsaspora</taxon>
    </lineage>
</organism>
<gene>
    <name evidence="2" type="ORF">CAOG_002788</name>
</gene>
<feature type="compositionally biased region" description="Pro residues" evidence="1">
    <location>
        <begin position="352"/>
        <end position="361"/>
    </location>
</feature>
<feature type="region of interest" description="Disordered" evidence="1">
    <location>
        <begin position="38"/>
        <end position="145"/>
    </location>
</feature>
<dbReference type="InParanoid" id="A0A0D2VN63"/>
<dbReference type="EMBL" id="KE346362">
    <property type="protein sequence ID" value="KJE91687.1"/>
    <property type="molecule type" value="Genomic_DNA"/>
</dbReference>
<feature type="region of interest" description="Disordered" evidence="1">
    <location>
        <begin position="1"/>
        <end position="26"/>
    </location>
</feature>
<sequence length="488" mass="50717">MPTPSVHESDGVGTADAPPLSSSATLPLSKLVLPALRPVANTTTATTTTTTNQDDPAARQSHEADASSRRSSTTATRPNSNAADSDNPAAAQLTGQESPPPPPPTPASPHSRQSCASPSDDRVRNGTAQPPPMPSSSSSSSFHTRQILSEHPNTRTMNAHAHAALLAMVERQEAIACHTQYETDMSNFCDSDLSARDRLASLGDAVSQKVGEQAHQLVGKFRAFQAERQLRKLNAATGDTAHAPNFPLLVPTEASTGGLGLTPIMSNEPLVTSVVVRNPLKVSRSGERASSLAESPLVLRGDEHLRFTSSSSLASLNAEKSASITSEDVRNAQIAVEAASVARGWSLASGSNPPPLPPPLPSAATAVSQNPTQSTTGATQHAPVGASASAVAESSSNVGSQPRKTSRRLSDVLLFRRASTNSGGAEAADAPSSEEVDLAETERRLSTLTTQCDKEQCAPAADEHVSAYEFVHSDQGPATSGDAVEDHP</sequence>
<evidence type="ECO:0000256" key="1">
    <source>
        <dbReference type="SAM" id="MobiDB-lite"/>
    </source>
</evidence>
<reference evidence="3" key="1">
    <citation type="submission" date="2011-02" db="EMBL/GenBank/DDBJ databases">
        <title>The Genome Sequence of Capsaspora owczarzaki ATCC 30864.</title>
        <authorList>
            <person name="Russ C."/>
            <person name="Cuomo C."/>
            <person name="Burger G."/>
            <person name="Gray M.W."/>
            <person name="Holland P.W.H."/>
            <person name="King N."/>
            <person name="Lang F.B.F."/>
            <person name="Roger A.J."/>
            <person name="Ruiz-Trillo I."/>
            <person name="Young S.K."/>
            <person name="Zeng Q."/>
            <person name="Gargeya S."/>
            <person name="Alvarado L."/>
            <person name="Berlin A."/>
            <person name="Chapman S.B."/>
            <person name="Chen Z."/>
            <person name="Freedman E."/>
            <person name="Gellesch M."/>
            <person name="Goldberg J."/>
            <person name="Griggs A."/>
            <person name="Gujja S."/>
            <person name="Heilman E."/>
            <person name="Heiman D."/>
            <person name="Howarth C."/>
            <person name="Mehta T."/>
            <person name="Neiman D."/>
            <person name="Pearson M."/>
            <person name="Roberts A."/>
            <person name="Saif S."/>
            <person name="Shea T."/>
            <person name="Shenoy N."/>
            <person name="Sisk P."/>
            <person name="Stolte C."/>
            <person name="Sykes S."/>
            <person name="White J."/>
            <person name="Yandava C."/>
            <person name="Haas B."/>
            <person name="Nusbaum C."/>
            <person name="Birren B."/>
        </authorList>
    </citation>
    <scope>NUCLEOTIDE SEQUENCE</scope>
    <source>
        <strain evidence="3">ATCC 30864</strain>
    </source>
</reference>
<evidence type="ECO:0000313" key="3">
    <source>
        <dbReference type="Proteomes" id="UP000008743"/>
    </source>
</evidence>
<feature type="compositionally biased region" description="Low complexity" evidence="1">
    <location>
        <begin position="382"/>
        <end position="400"/>
    </location>
</feature>
<protein>
    <submittedName>
        <fullName evidence="2">Uncharacterized protein</fullName>
    </submittedName>
</protein>
<feature type="compositionally biased region" description="Basic and acidic residues" evidence="1">
    <location>
        <begin position="56"/>
        <end position="68"/>
    </location>
</feature>
<feature type="region of interest" description="Disordered" evidence="1">
    <location>
        <begin position="348"/>
        <end position="441"/>
    </location>
</feature>
<name>A0A0D2VN63_CAPO3</name>
<proteinExistence type="predicted"/>
<feature type="region of interest" description="Disordered" evidence="1">
    <location>
        <begin position="468"/>
        <end position="488"/>
    </location>
</feature>
<accession>A0A0D2VN63</accession>
<keyword evidence="3" id="KW-1185">Reference proteome</keyword>
<dbReference type="AlphaFoldDB" id="A0A0D2VN63"/>